<protein>
    <submittedName>
        <fullName evidence="6">LysR family transcriptional regulator</fullName>
    </submittedName>
</protein>
<dbReference type="GO" id="GO:0003677">
    <property type="term" value="F:DNA binding"/>
    <property type="evidence" value="ECO:0007669"/>
    <property type="project" value="UniProtKB-KW"/>
</dbReference>
<sequence>MEFRQLRYFVAAAEEGNVGAAARRLHISQPPVTRQIQALEQHLGVLLFERGPRGVRLTPAGAAFLEDARRMLELGRTSVDRSRAASRGEIGQLDVGYLGTAIYQTVPALLHAFTQAVPGATLSLAQMSKVRQMEALRAGTIHVGVGRFYPQETGITVEHLHYERLYIAASSSVARELSREPTLLRLKSESLVLFPQEGRPSFADEVIALMRRAGVEPRVTAIVEDVNAALGLVAAGAGVTLVPASVAMLRRPFVRMIEMTAASAQVPVSLTYLTDSRVPVLRAFLDAARRLKPGAQAQRARPLG</sequence>
<dbReference type="Gene3D" id="3.40.190.10">
    <property type="entry name" value="Periplasmic binding protein-like II"/>
    <property type="match status" value="2"/>
</dbReference>
<dbReference type="AlphaFoldDB" id="A0A7M2HC04"/>
<dbReference type="PANTHER" id="PTHR30346">
    <property type="entry name" value="TRANSCRIPTIONAL DUAL REGULATOR HCAR-RELATED"/>
    <property type="match status" value="1"/>
</dbReference>
<keyword evidence="2" id="KW-0805">Transcription regulation</keyword>
<name>A0A7M2HC04_9BURK</name>
<accession>A0A7M2HC04</accession>
<dbReference type="GO" id="GO:0003700">
    <property type="term" value="F:DNA-binding transcription factor activity"/>
    <property type="evidence" value="ECO:0007669"/>
    <property type="project" value="InterPro"/>
</dbReference>
<dbReference type="Pfam" id="PF00126">
    <property type="entry name" value="HTH_1"/>
    <property type="match status" value="1"/>
</dbReference>
<keyword evidence="4" id="KW-0804">Transcription</keyword>
<dbReference type="InterPro" id="IPR000847">
    <property type="entry name" value="LysR_HTH_N"/>
</dbReference>
<dbReference type="InterPro" id="IPR005119">
    <property type="entry name" value="LysR_subst-bd"/>
</dbReference>
<keyword evidence="3" id="KW-0238">DNA-binding</keyword>
<evidence type="ECO:0000256" key="3">
    <source>
        <dbReference type="ARBA" id="ARBA00023125"/>
    </source>
</evidence>
<dbReference type="FunFam" id="1.10.10.10:FF:000001">
    <property type="entry name" value="LysR family transcriptional regulator"/>
    <property type="match status" value="1"/>
</dbReference>
<keyword evidence="6" id="KW-0614">Plasmid</keyword>
<dbReference type="SUPFAM" id="SSF46785">
    <property type="entry name" value="Winged helix' DNA-binding domain"/>
    <property type="match status" value="1"/>
</dbReference>
<dbReference type="InterPro" id="IPR036388">
    <property type="entry name" value="WH-like_DNA-bd_sf"/>
</dbReference>
<gene>
    <name evidence="6" type="ORF">F7R26_040665</name>
</gene>
<proteinExistence type="inferred from homology"/>
<dbReference type="GO" id="GO:0032993">
    <property type="term" value="C:protein-DNA complex"/>
    <property type="evidence" value="ECO:0007669"/>
    <property type="project" value="TreeGrafter"/>
</dbReference>
<organism evidence="6 7">
    <name type="scientific">Cupriavidus basilensis</name>
    <dbReference type="NCBI Taxonomy" id="68895"/>
    <lineage>
        <taxon>Bacteria</taxon>
        <taxon>Pseudomonadati</taxon>
        <taxon>Pseudomonadota</taxon>
        <taxon>Betaproteobacteria</taxon>
        <taxon>Burkholderiales</taxon>
        <taxon>Burkholderiaceae</taxon>
        <taxon>Cupriavidus</taxon>
    </lineage>
</organism>
<reference evidence="6 7" key="1">
    <citation type="submission" date="2020-10" db="EMBL/GenBank/DDBJ databases">
        <title>Complete genome sequence of Cupriavidus basilensis CCUG 49340T.</title>
        <authorList>
            <person name="Salva-Serra F."/>
            <person name="Donoso R.A."/>
            <person name="Cho K.H."/>
            <person name="Yoo J.A."/>
            <person name="Lee K."/>
            <person name="Yoon S.-H."/>
            <person name="Perez-Pantoja D."/>
            <person name="Moore E.R.B."/>
        </authorList>
    </citation>
    <scope>NUCLEOTIDE SEQUENCE [LARGE SCALE GENOMIC DNA]</scope>
    <source>
        <strain evidence="7">CCUG 49340</strain>
        <plasmid evidence="6 7">pRK1-5</plasmid>
    </source>
</reference>
<dbReference type="Pfam" id="PF03466">
    <property type="entry name" value="LysR_substrate"/>
    <property type="match status" value="1"/>
</dbReference>
<dbReference type="PROSITE" id="PS50931">
    <property type="entry name" value="HTH_LYSR"/>
    <property type="match status" value="1"/>
</dbReference>
<dbReference type="SUPFAM" id="SSF53850">
    <property type="entry name" value="Periplasmic binding protein-like II"/>
    <property type="match status" value="1"/>
</dbReference>
<comment type="similarity">
    <text evidence="1">Belongs to the LysR transcriptional regulatory family.</text>
</comment>
<feature type="domain" description="HTH lysR-type" evidence="5">
    <location>
        <begin position="1"/>
        <end position="58"/>
    </location>
</feature>
<dbReference type="RefSeq" id="WP_011171699.1">
    <property type="nucleotide sequence ID" value="NZ_CP062809.1"/>
</dbReference>
<dbReference type="GeneID" id="98407288"/>
<dbReference type="PANTHER" id="PTHR30346:SF17">
    <property type="entry name" value="LYSR FAMILY TRANSCRIPTIONAL REGULATOR"/>
    <property type="match status" value="1"/>
</dbReference>
<dbReference type="PRINTS" id="PR00039">
    <property type="entry name" value="HTHLYSR"/>
</dbReference>
<evidence type="ECO:0000256" key="4">
    <source>
        <dbReference type="ARBA" id="ARBA00023163"/>
    </source>
</evidence>
<dbReference type="EMBL" id="CP062809">
    <property type="protein sequence ID" value="QOT82431.1"/>
    <property type="molecule type" value="Genomic_DNA"/>
</dbReference>
<dbReference type="Proteomes" id="UP000397656">
    <property type="component" value="Plasmid pRK1-5"/>
</dbReference>
<evidence type="ECO:0000256" key="1">
    <source>
        <dbReference type="ARBA" id="ARBA00009437"/>
    </source>
</evidence>
<geneLocation type="plasmid" evidence="6 7">
    <name>pRK1-5</name>
</geneLocation>
<evidence type="ECO:0000256" key="2">
    <source>
        <dbReference type="ARBA" id="ARBA00023015"/>
    </source>
</evidence>
<dbReference type="InterPro" id="IPR036390">
    <property type="entry name" value="WH_DNA-bd_sf"/>
</dbReference>
<dbReference type="Gene3D" id="1.10.10.10">
    <property type="entry name" value="Winged helix-like DNA-binding domain superfamily/Winged helix DNA-binding domain"/>
    <property type="match status" value="1"/>
</dbReference>
<evidence type="ECO:0000313" key="7">
    <source>
        <dbReference type="Proteomes" id="UP000397656"/>
    </source>
</evidence>
<evidence type="ECO:0000259" key="5">
    <source>
        <dbReference type="PROSITE" id="PS50931"/>
    </source>
</evidence>
<evidence type="ECO:0000313" key="6">
    <source>
        <dbReference type="EMBL" id="QOT82431.1"/>
    </source>
</evidence>